<dbReference type="EMBL" id="JGZC01000004">
    <property type="protein sequence ID" value="KFI71025.1"/>
    <property type="molecule type" value="Genomic_DNA"/>
</dbReference>
<feature type="domain" description="TM2" evidence="7">
    <location>
        <begin position="142"/>
        <end position="199"/>
    </location>
</feature>
<feature type="transmembrane region" description="Helical" evidence="6">
    <location>
        <begin position="171"/>
        <end position="197"/>
    </location>
</feature>
<feature type="compositionally biased region" description="Low complexity" evidence="5">
    <location>
        <begin position="81"/>
        <end position="99"/>
    </location>
</feature>
<feature type="compositionally biased region" description="Pro residues" evidence="5">
    <location>
        <begin position="52"/>
        <end position="61"/>
    </location>
</feature>
<keyword evidence="2 6" id="KW-0812">Transmembrane</keyword>
<dbReference type="Pfam" id="PF05154">
    <property type="entry name" value="TM2"/>
    <property type="match status" value="1"/>
</dbReference>
<dbReference type="Proteomes" id="UP000029060">
    <property type="component" value="Unassembled WGS sequence"/>
</dbReference>
<name>A0A087BJ25_9BIFI</name>
<evidence type="ECO:0000256" key="5">
    <source>
        <dbReference type="SAM" id="MobiDB-lite"/>
    </source>
</evidence>
<evidence type="ECO:0000256" key="1">
    <source>
        <dbReference type="ARBA" id="ARBA00004141"/>
    </source>
</evidence>
<keyword evidence="3 6" id="KW-1133">Transmembrane helix</keyword>
<evidence type="ECO:0000313" key="8">
    <source>
        <dbReference type="EMBL" id="KFI71025.1"/>
    </source>
</evidence>
<feature type="compositionally biased region" description="Polar residues" evidence="5">
    <location>
        <begin position="27"/>
        <end position="41"/>
    </location>
</feature>
<dbReference type="STRING" id="78345.BMERY_1322"/>
<dbReference type="AlphaFoldDB" id="A0A087BJ25"/>
<feature type="transmembrane region" description="Helical" evidence="6">
    <location>
        <begin position="146"/>
        <end position="165"/>
    </location>
</feature>
<evidence type="ECO:0000256" key="4">
    <source>
        <dbReference type="ARBA" id="ARBA00023136"/>
    </source>
</evidence>
<accession>A0A087BJ25</accession>
<feature type="compositionally biased region" description="Polar residues" evidence="5">
    <location>
        <begin position="113"/>
        <end position="124"/>
    </location>
</feature>
<evidence type="ECO:0000313" key="9">
    <source>
        <dbReference type="Proteomes" id="UP000029060"/>
    </source>
</evidence>
<comment type="caution">
    <text evidence="8">The sequence shown here is derived from an EMBL/GenBank/DDBJ whole genome shotgun (WGS) entry which is preliminary data.</text>
</comment>
<protein>
    <submittedName>
        <fullName evidence="8">TM2 domain protein</fullName>
    </submittedName>
</protein>
<gene>
    <name evidence="8" type="ORF">BMERY_1322</name>
</gene>
<proteinExistence type="predicted"/>
<keyword evidence="4 6" id="KW-0472">Membrane</keyword>
<dbReference type="OrthoDB" id="2004788at2"/>
<keyword evidence="9" id="KW-1185">Reference proteome</keyword>
<comment type="subcellular location">
    <subcellularLocation>
        <location evidence="1">Membrane</location>
        <topology evidence="1">Multi-pass membrane protein</topology>
    </subcellularLocation>
</comment>
<organism evidence="8 9">
    <name type="scientific">Bifidobacterium merycicum</name>
    <dbReference type="NCBI Taxonomy" id="78345"/>
    <lineage>
        <taxon>Bacteria</taxon>
        <taxon>Bacillati</taxon>
        <taxon>Actinomycetota</taxon>
        <taxon>Actinomycetes</taxon>
        <taxon>Bifidobacteriales</taxon>
        <taxon>Bifidobacteriaceae</taxon>
        <taxon>Bifidobacterium</taxon>
    </lineage>
</organism>
<feature type="compositionally biased region" description="Low complexity" evidence="5">
    <location>
        <begin position="62"/>
        <end position="71"/>
    </location>
</feature>
<evidence type="ECO:0000256" key="2">
    <source>
        <dbReference type="ARBA" id="ARBA00022692"/>
    </source>
</evidence>
<feature type="compositionally biased region" description="Polar residues" evidence="5">
    <location>
        <begin position="1"/>
        <end position="10"/>
    </location>
</feature>
<reference evidence="8 9" key="1">
    <citation type="submission" date="2014-03" db="EMBL/GenBank/DDBJ databases">
        <title>Genomics of Bifidobacteria.</title>
        <authorList>
            <person name="Ventura M."/>
            <person name="Milani C."/>
            <person name="Lugli G.A."/>
        </authorList>
    </citation>
    <scope>NUCLEOTIDE SEQUENCE [LARGE SCALE GENOMIC DNA]</scope>
    <source>
        <strain evidence="8 9">LMG 11341</strain>
    </source>
</reference>
<evidence type="ECO:0000259" key="7">
    <source>
        <dbReference type="Pfam" id="PF05154"/>
    </source>
</evidence>
<evidence type="ECO:0000256" key="3">
    <source>
        <dbReference type="ARBA" id="ARBA00022989"/>
    </source>
</evidence>
<dbReference type="eggNOG" id="COG2314">
    <property type="taxonomic scope" value="Bacteria"/>
</dbReference>
<feature type="region of interest" description="Disordered" evidence="5">
    <location>
        <begin position="1"/>
        <end position="133"/>
    </location>
</feature>
<dbReference type="InterPro" id="IPR007829">
    <property type="entry name" value="TM2"/>
</dbReference>
<evidence type="ECO:0000256" key="6">
    <source>
        <dbReference type="SAM" id="Phobius"/>
    </source>
</evidence>
<sequence length="222" mass="24015">MASRSKPTGNSSSRIRTSRIRTSRISMTVNSMTVNSTVSRTGSRRAVDRPSPRPNPSPRLRPNPSRINSSRTTGSRPPTASRNTRSIRSISSHTSNRTSSRTRRHTVRHMASSPASRHTTSTRTVRLPNPQPAPQVVYAPEQKSKLAAGLLGIFLGSLGVHNFYLGNTGKAVAQLLLTVLGCLVFIGPAIAGIWGLIEGILILCSSYGSPWHKDGNGNELRD</sequence>
<dbReference type="GO" id="GO:0016020">
    <property type="term" value="C:membrane"/>
    <property type="evidence" value="ECO:0007669"/>
    <property type="project" value="UniProtKB-SubCell"/>
</dbReference>